<gene>
    <name evidence="2" type="ORF">jaqu_38130</name>
</gene>
<protein>
    <submittedName>
        <fullName evidence="2">Glyoxalase-like domain protein</fullName>
    </submittedName>
</protein>
<proteinExistence type="predicted"/>
<dbReference type="EMBL" id="JYFE01000074">
    <property type="protein sequence ID" value="KIT14523.1"/>
    <property type="molecule type" value="Genomic_DNA"/>
</dbReference>
<dbReference type="InterPro" id="IPR029068">
    <property type="entry name" value="Glyas_Bleomycin-R_OHBP_Dase"/>
</dbReference>
<keyword evidence="3" id="KW-1185">Reference proteome</keyword>
<dbReference type="Gene3D" id="3.10.180.10">
    <property type="entry name" value="2,3-Dihydroxybiphenyl 1,2-Dioxygenase, domain 1"/>
    <property type="match status" value="1"/>
</dbReference>
<evidence type="ECO:0000313" key="2">
    <source>
        <dbReference type="EMBL" id="KIT14523.1"/>
    </source>
</evidence>
<dbReference type="Pfam" id="PF00903">
    <property type="entry name" value="Glyoxalase"/>
    <property type="match status" value="1"/>
</dbReference>
<evidence type="ECO:0000259" key="1">
    <source>
        <dbReference type="PROSITE" id="PS51819"/>
    </source>
</evidence>
<dbReference type="RefSeq" id="WP_316243074.1">
    <property type="nucleotide sequence ID" value="NZ_FZPF01000012.1"/>
</dbReference>
<dbReference type="STRING" id="935700.jaqu_38130"/>
<name>A0A0D1D331_9RHOB</name>
<dbReference type="PROSITE" id="PS51819">
    <property type="entry name" value="VOC"/>
    <property type="match status" value="1"/>
</dbReference>
<dbReference type="PATRIC" id="fig|935700.4.peg.3930"/>
<dbReference type="AlphaFoldDB" id="A0A0D1D331"/>
<sequence>MEPDAGGPDQLGGAPCRPRVERWARWAAGASLPRETGRARALIDHFGIDVSDFGASKAFYDAALGPLGLAFVFMVPPEHTGGARVGRFGAGRAEFWISEADRASSPIHFAFAAATRQQVRDFHAAALAAGGRDNGAPGLRPHYHSGYYGAFVLDPDGNNVEAVCHSPG</sequence>
<dbReference type="SUPFAM" id="SSF54593">
    <property type="entry name" value="Glyoxalase/Bleomycin resistance protein/Dihydroxybiphenyl dioxygenase"/>
    <property type="match status" value="1"/>
</dbReference>
<feature type="domain" description="VOC" evidence="1">
    <location>
        <begin position="42"/>
        <end position="165"/>
    </location>
</feature>
<dbReference type="PANTHER" id="PTHR35006:SF2">
    <property type="entry name" value="GLYOXALASE FAMILY PROTEIN (AFU_ORTHOLOGUE AFUA_5G14830)"/>
    <property type="match status" value="1"/>
</dbReference>
<evidence type="ECO:0000313" key="3">
    <source>
        <dbReference type="Proteomes" id="UP000032232"/>
    </source>
</evidence>
<accession>A0A0D1D331</accession>
<dbReference type="PANTHER" id="PTHR35006">
    <property type="entry name" value="GLYOXALASE FAMILY PROTEIN (AFU_ORTHOLOGUE AFUA_5G14830)"/>
    <property type="match status" value="1"/>
</dbReference>
<dbReference type="CDD" id="cd07262">
    <property type="entry name" value="VOC_like"/>
    <property type="match status" value="1"/>
</dbReference>
<reference evidence="2 3" key="1">
    <citation type="submission" date="2015-02" db="EMBL/GenBank/DDBJ databases">
        <title>Genome Sequence of Jannaschia aquimarina DSM28248, a member of the Roseobacter clade.</title>
        <authorList>
            <person name="Voget S."/>
            <person name="Daniel R."/>
        </authorList>
    </citation>
    <scope>NUCLEOTIDE SEQUENCE [LARGE SCALE GENOMIC DNA]</scope>
    <source>
        <strain evidence="2 3">GSW-M26</strain>
    </source>
</reference>
<comment type="caution">
    <text evidence="2">The sequence shown here is derived from an EMBL/GenBank/DDBJ whole genome shotgun (WGS) entry which is preliminary data.</text>
</comment>
<dbReference type="Proteomes" id="UP000032232">
    <property type="component" value="Unassembled WGS sequence"/>
</dbReference>
<organism evidence="2 3">
    <name type="scientific">Jannaschia aquimarina</name>
    <dbReference type="NCBI Taxonomy" id="935700"/>
    <lineage>
        <taxon>Bacteria</taxon>
        <taxon>Pseudomonadati</taxon>
        <taxon>Pseudomonadota</taxon>
        <taxon>Alphaproteobacteria</taxon>
        <taxon>Rhodobacterales</taxon>
        <taxon>Roseobacteraceae</taxon>
        <taxon>Jannaschia</taxon>
    </lineage>
</organism>
<dbReference type="InterPro" id="IPR037523">
    <property type="entry name" value="VOC_core"/>
</dbReference>
<dbReference type="InterPro" id="IPR004360">
    <property type="entry name" value="Glyas_Fos-R_dOase_dom"/>
</dbReference>